<evidence type="ECO:0000313" key="2">
    <source>
        <dbReference type="Proteomes" id="UP000790347"/>
    </source>
</evidence>
<sequence>MTKKNDRLFFETIVAYQQCFLRYKLKYISNNCDCKIVIHIRSPDNLNDRDDNLYIMIINWGNKKKPILPSDRQIKIEKKFKGNNEHKPCSHGTLAGQSHICKRIEKYNPFEQFLCNGIPNEHI</sequence>
<protein>
    <submittedName>
        <fullName evidence="1">Uncharacterized protein</fullName>
    </submittedName>
</protein>
<gene>
    <name evidence="1" type="ORF">DERF_001639</name>
</gene>
<reference evidence="1" key="2">
    <citation type="journal article" date="2022" name="Res Sq">
        <title>Comparative Genomics Reveals Insights into the Divergent Evolution of Astigmatic Mites and Household Pest Adaptations.</title>
        <authorList>
            <person name="Xiong Q."/>
            <person name="Wan A.T.-Y."/>
            <person name="Liu X.-Y."/>
            <person name="Fung C.S.-H."/>
            <person name="Xiao X."/>
            <person name="Malainual N."/>
            <person name="Hou J."/>
            <person name="Wang L."/>
            <person name="Wang M."/>
            <person name="Yang K."/>
            <person name="Cui Y."/>
            <person name="Leung E."/>
            <person name="Nong W."/>
            <person name="Shin S.-K."/>
            <person name="Au S."/>
            <person name="Jeong K.Y."/>
            <person name="Chew F.T."/>
            <person name="Hui J."/>
            <person name="Leung T.F."/>
            <person name="Tungtrongchitr A."/>
            <person name="Zhong N."/>
            <person name="Liu Z."/>
            <person name="Tsui S."/>
        </authorList>
    </citation>
    <scope>NUCLEOTIDE SEQUENCE</scope>
    <source>
        <strain evidence="1">Derf</strain>
        <tissue evidence="1">Whole organism</tissue>
    </source>
</reference>
<proteinExistence type="predicted"/>
<name>A0A922IC76_DERFA</name>
<organism evidence="1 2">
    <name type="scientific">Dermatophagoides farinae</name>
    <name type="common">American house dust mite</name>
    <dbReference type="NCBI Taxonomy" id="6954"/>
    <lineage>
        <taxon>Eukaryota</taxon>
        <taxon>Metazoa</taxon>
        <taxon>Ecdysozoa</taxon>
        <taxon>Arthropoda</taxon>
        <taxon>Chelicerata</taxon>
        <taxon>Arachnida</taxon>
        <taxon>Acari</taxon>
        <taxon>Acariformes</taxon>
        <taxon>Sarcoptiformes</taxon>
        <taxon>Astigmata</taxon>
        <taxon>Psoroptidia</taxon>
        <taxon>Analgoidea</taxon>
        <taxon>Pyroglyphidae</taxon>
        <taxon>Dermatophagoidinae</taxon>
        <taxon>Dermatophagoides</taxon>
    </lineage>
</organism>
<accession>A0A922IC76</accession>
<dbReference type="EMBL" id="ASGP02000001">
    <property type="protein sequence ID" value="KAH9527631.1"/>
    <property type="molecule type" value="Genomic_DNA"/>
</dbReference>
<dbReference type="AlphaFoldDB" id="A0A922IC76"/>
<keyword evidence="2" id="KW-1185">Reference proteome</keyword>
<reference evidence="1" key="1">
    <citation type="submission" date="2013-05" db="EMBL/GenBank/DDBJ databases">
        <authorList>
            <person name="Yim A.K.Y."/>
            <person name="Chan T.F."/>
            <person name="Ji K.M."/>
            <person name="Liu X.Y."/>
            <person name="Zhou J.W."/>
            <person name="Li R.Q."/>
            <person name="Yang K.Y."/>
            <person name="Li J."/>
            <person name="Li M."/>
            <person name="Law P.T.W."/>
            <person name="Wu Y.L."/>
            <person name="Cai Z.L."/>
            <person name="Qin H."/>
            <person name="Bao Y."/>
            <person name="Leung R.K.K."/>
            <person name="Ng P.K.S."/>
            <person name="Zou J."/>
            <person name="Zhong X.J."/>
            <person name="Ran P.X."/>
            <person name="Zhong N.S."/>
            <person name="Liu Z.G."/>
            <person name="Tsui S.K.W."/>
        </authorList>
    </citation>
    <scope>NUCLEOTIDE SEQUENCE</scope>
    <source>
        <strain evidence="1">Derf</strain>
        <tissue evidence="1">Whole organism</tissue>
    </source>
</reference>
<evidence type="ECO:0000313" key="1">
    <source>
        <dbReference type="EMBL" id="KAH9527631.1"/>
    </source>
</evidence>
<comment type="caution">
    <text evidence="1">The sequence shown here is derived from an EMBL/GenBank/DDBJ whole genome shotgun (WGS) entry which is preliminary data.</text>
</comment>
<dbReference type="Proteomes" id="UP000790347">
    <property type="component" value="Unassembled WGS sequence"/>
</dbReference>